<reference evidence="1" key="1">
    <citation type="journal article" date="2022" name="bioRxiv">
        <title>Sequencing and chromosome-scale assembly of the giantPleurodeles waltlgenome.</title>
        <authorList>
            <person name="Brown T."/>
            <person name="Elewa A."/>
            <person name="Iarovenko S."/>
            <person name="Subramanian E."/>
            <person name="Araus A.J."/>
            <person name="Petzold A."/>
            <person name="Susuki M."/>
            <person name="Suzuki K.-i.T."/>
            <person name="Hayashi T."/>
            <person name="Toyoda A."/>
            <person name="Oliveira C."/>
            <person name="Osipova E."/>
            <person name="Leigh N.D."/>
            <person name="Simon A."/>
            <person name="Yun M.H."/>
        </authorList>
    </citation>
    <scope>NUCLEOTIDE SEQUENCE</scope>
    <source>
        <strain evidence="1">20211129_DDA</strain>
        <tissue evidence="1">Liver</tissue>
    </source>
</reference>
<dbReference type="AlphaFoldDB" id="A0AAV7NJI9"/>
<evidence type="ECO:0000313" key="2">
    <source>
        <dbReference type="Proteomes" id="UP001066276"/>
    </source>
</evidence>
<name>A0AAV7NJI9_PLEWA</name>
<proteinExistence type="predicted"/>
<organism evidence="1 2">
    <name type="scientific">Pleurodeles waltl</name>
    <name type="common">Iberian ribbed newt</name>
    <dbReference type="NCBI Taxonomy" id="8319"/>
    <lineage>
        <taxon>Eukaryota</taxon>
        <taxon>Metazoa</taxon>
        <taxon>Chordata</taxon>
        <taxon>Craniata</taxon>
        <taxon>Vertebrata</taxon>
        <taxon>Euteleostomi</taxon>
        <taxon>Amphibia</taxon>
        <taxon>Batrachia</taxon>
        <taxon>Caudata</taxon>
        <taxon>Salamandroidea</taxon>
        <taxon>Salamandridae</taxon>
        <taxon>Pleurodelinae</taxon>
        <taxon>Pleurodeles</taxon>
    </lineage>
</organism>
<evidence type="ECO:0000313" key="1">
    <source>
        <dbReference type="EMBL" id="KAJ1112985.1"/>
    </source>
</evidence>
<sequence length="125" mass="13746">MRLLWPCSQTRAGAYPARAWILLRPQAHPLAAGIPNVQRSLPPAAVQGSRFLHACLVARPRAVLVHLLHRGMLQSALRPRGTARRSLPCRSLSRQAQCRQSDAHAGGFCITQLWRWVLGTAALSS</sequence>
<dbReference type="EMBL" id="JANPWB010000012">
    <property type="protein sequence ID" value="KAJ1112985.1"/>
    <property type="molecule type" value="Genomic_DNA"/>
</dbReference>
<gene>
    <name evidence="1" type="ORF">NDU88_001245</name>
</gene>
<keyword evidence="2" id="KW-1185">Reference proteome</keyword>
<accession>A0AAV7NJI9</accession>
<comment type="caution">
    <text evidence="1">The sequence shown here is derived from an EMBL/GenBank/DDBJ whole genome shotgun (WGS) entry which is preliminary data.</text>
</comment>
<protein>
    <submittedName>
        <fullName evidence="1">Uncharacterized protein</fullName>
    </submittedName>
</protein>
<dbReference type="Proteomes" id="UP001066276">
    <property type="component" value="Chromosome 8"/>
</dbReference>